<dbReference type="KEGG" id="scoe:CP976_35565"/>
<name>A0A5J6ID27_STRC4</name>
<proteinExistence type="predicted"/>
<evidence type="ECO:0000313" key="1">
    <source>
        <dbReference type="EMBL" id="QEV28921.1"/>
    </source>
</evidence>
<dbReference type="Proteomes" id="UP000326598">
    <property type="component" value="Chromosome"/>
</dbReference>
<protein>
    <submittedName>
        <fullName evidence="1">Uncharacterized protein</fullName>
    </submittedName>
</protein>
<sequence length="102" mass="10884">MLRVVTGHMAAAGTDLADWSSIPPRAVERVKAAADRADAAAQASSPLAPPDRLFQERHALVEPSPWCKPARATTSERETHNLGCLTAYGRAVNPLAAHPARH</sequence>
<evidence type="ECO:0000313" key="2">
    <source>
        <dbReference type="Proteomes" id="UP000326598"/>
    </source>
</evidence>
<accession>A0A5J6ID27</accession>
<organism evidence="1 2">
    <name type="scientific">Streptomyces coeruleorubidus</name>
    <dbReference type="NCBI Taxonomy" id="116188"/>
    <lineage>
        <taxon>Bacteria</taxon>
        <taxon>Bacillati</taxon>
        <taxon>Actinomycetota</taxon>
        <taxon>Actinomycetes</taxon>
        <taxon>Kitasatosporales</taxon>
        <taxon>Streptomycetaceae</taxon>
        <taxon>Streptomyces</taxon>
    </lineage>
</organism>
<dbReference type="AlphaFoldDB" id="A0A5J6ID27"/>
<gene>
    <name evidence="1" type="ORF">CP976_35565</name>
</gene>
<dbReference type="EMBL" id="CP023694">
    <property type="protein sequence ID" value="QEV28921.1"/>
    <property type="molecule type" value="Genomic_DNA"/>
</dbReference>
<reference evidence="1 2" key="1">
    <citation type="submission" date="2017-09" db="EMBL/GenBank/DDBJ databases">
        <authorList>
            <person name="Lee N."/>
            <person name="Cho B.-K."/>
        </authorList>
    </citation>
    <scope>NUCLEOTIDE SEQUENCE [LARGE SCALE GENOMIC DNA]</scope>
    <source>
        <strain evidence="1 2">ATCC 13740</strain>
    </source>
</reference>